<evidence type="ECO:0000259" key="8">
    <source>
        <dbReference type="Pfam" id="PF14322"/>
    </source>
</evidence>
<dbReference type="InterPro" id="IPR011990">
    <property type="entry name" value="TPR-like_helical_dom_sf"/>
</dbReference>
<dbReference type="Pfam" id="PF07980">
    <property type="entry name" value="SusD_RagB"/>
    <property type="match status" value="1"/>
</dbReference>
<dbReference type="PROSITE" id="PS51257">
    <property type="entry name" value="PROKAR_LIPOPROTEIN"/>
    <property type="match status" value="1"/>
</dbReference>
<dbReference type="Proteomes" id="UP000317010">
    <property type="component" value="Unassembled WGS sequence"/>
</dbReference>
<dbReference type="AlphaFoldDB" id="A0A562TSS6"/>
<dbReference type="Gene3D" id="1.25.40.390">
    <property type="match status" value="1"/>
</dbReference>
<name>A0A562TSS6_9SPHI</name>
<dbReference type="Pfam" id="PF14322">
    <property type="entry name" value="SusD-like_3"/>
    <property type="match status" value="1"/>
</dbReference>
<evidence type="ECO:0000256" key="4">
    <source>
        <dbReference type="ARBA" id="ARBA00023136"/>
    </source>
</evidence>
<organism evidence="9 10">
    <name type="scientific">Mucilaginibacter frigoritolerans</name>
    <dbReference type="NCBI Taxonomy" id="652788"/>
    <lineage>
        <taxon>Bacteria</taxon>
        <taxon>Pseudomonadati</taxon>
        <taxon>Bacteroidota</taxon>
        <taxon>Sphingobacteriia</taxon>
        <taxon>Sphingobacteriales</taxon>
        <taxon>Sphingobacteriaceae</taxon>
        <taxon>Mucilaginibacter</taxon>
    </lineage>
</organism>
<feature type="chain" id="PRO_5022048059" evidence="6">
    <location>
        <begin position="21"/>
        <end position="509"/>
    </location>
</feature>
<keyword evidence="4" id="KW-0472">Membrane</keyword>
<evidence type="ECO:0000256" key="3">
    <source>
        <dbReference type="ARBA" id="ARBA00022729"/>
    </source>
</evidence>
<proteinExistence type="inferred from homology"/>
<evidence type="ECO:0000256" key="6">
    <source>
        <dbReference type="SAM" id="SignalP"/>
    </source>
</evidence>
<dbReference type="GO" id="GO:0009279">
    <property type="term" value="C:cell outer membrane"/>
    <property type="evidence" value="ECO:0007669"/>
    <property type="project" value="UniProtKB-SubCell"/>
</dbReference>
<keyword evidence="5" id="KW-0998">Cell outer membrane</keyword>
<keyword evidence="3 6" id="KW-0732">Signal</keyword>
<evidence type="ECO:0000256" key="2">
    <source>
        <dbReference type="ARBA" id="ARBA00006275"/>
    </source>
</evidence>
<evidence type="ECO:0000313" key="9">
    <source>
        <dbReference type="EMBL" id="TWI96244.1"/>
    </source>
</evidence>
<dbReference type="RefSeq" id="WP_144915290.1">
    <property type="nucleotide sequence ID" value="NZ_VLLI01000013.1"/>
</dbReference>
<gene>
    <name evidence="9" type="ORF">JN11_03978</name>
</gene>
<dbReference type="InterPro" id="IPR033985">
    <property type="entry name" value="SusD-like_N"/>
</dbReference>
<evidence type="ECO:0000313" key="10">
    <source>
        <dbReference type="Proteomes" id="UP000317010"/>
    </source>
</evidence>
<reference evidence="9 10" key="1">
    <citation type="submission" date="2019-07" db="EMBL/GenBank/DDBJ databases">
        <title>Genomic Encyclopedia of Archaeal and Bacterial Type Strains, Phase II (KMG-II): from individual species to whole genera.</title>
        <authorList>
            <person name="Goeker M."/>
        </authorList>
    </citation>
    <scope>NUCLEOTIDE SEQUENCE [LARGE SCALE GENOMIC DNA]</scope>
    <source>
        <strain evidence="9 10">ATCC BAA-1854</strain>
    </source>
</reference>
<dbReference type="SUPFAM" id="SSF48452">
    <property type="entry name" value="TPR-like"/>
    <property type="match status" value="1"/>
</dbReference>
<evidence type="ECO:0000256" key="1">
    <source>
        <dbReference type="ARBA" id="ARBA00004442"/>
    </source>
</evidence>
<comment type="subcellular location">
    <subcellularLocation>
        <location evidence="1">Cell outer membrane</location>
    </subcellularLocation>
</comment>
<sequence>MKNKKILLLLVLLVAGSSFITSCKKLPQNTYSVVPVENFFQTPQQIAAGLAPAYTAATPLQTENVFQLNEATTDEMVIPTRGNNWYDGGEHQQLWLHTVDENNANDAGGWTDLSNGITKCNFVISIINGLPSKPANAPALVAEISVLRDYYIFLMMDLYGNIPLVTTYSTSASLAPVKRADIYAYLISDLTKNVPLLSTDNAAGNAAIYGHMNQWAGDMLLAKLYLNAQVYTGTADWANALKYANLVIASGKYSLQPNFFDNFTYSNRGSVENIFVIPFNNPNIPGNVIQMYTLNYANNLTYNLVNQPYNGFCAPTAFYDSFDNADVRKNMWIIGQQNTSAGVPIAGVVLSKYVLQLSNPADSFAYAGARSVKYQPQPGTGSAGTSNDGVRFRLADAYMMAAEAELETGDVADAVTNVNLIRARAGLSPLTTITLDGLLQERGHEFAWEGWRRNDLIRFEVATGTLYYTGARVPDKPADASDKHTFLFPIPLIQRNTNPLLVQNPGYGN</sequence>
<keyword evidence="10" id="KW-1185">Reference proteome</keyword>
<feature type="signal peptide" evidence="6">
    <location>
        <begin position="1"/>
        <end position="20"/>
    </location>
</feature>
<feature type="domain" description="RagB/SusD" evidence="7">
    <location>
        <begin position="252"/>
        <end position="507"/>
    </location>
</feature>
<feature type="domain" description="SusD-like N-terminal" evidence="8">
    <location>
        <begin position="50"/>
        <end position="226"/>
    </location>
</feature>
<comment type="similarity">
    <text evidence="2">Belongs to the SusD family.</text>
</comment>
<evidence type="ECO:0000259" key="7">
    <source>
        <dbReference type="Pfam" id="PF07980"/>
    </source>
</evidence>
<dbReference type="InterPro" id="IPR012944">
    <property type="entry name" value="SusD_RagB_dom"/>
</dbReference>
<comment type="caution">
    <text evidence="9">The sequence shown here is derived from an EMBL/GenBank/DDBJ whole genome shotgun (WGS) entry which is preliminary data.</text>
</comment>
<dbReference type="OrthoDB" id="9783641at2"/>
<protein>
    <submittedName>
        <fullName evidence="9">Putative outer membrane starch-binding protein</fullName>
    </submittedName>
</protein>
<evidence type="ECO:0000256" key="5">
    <source>
        <dbReference type="ARBA" id="ARBA00023237"/>
    </source>
</evidence>
<accession>A0A562TSS6</accession>
<dbReference type="EMBL" id="VLLI01000013">
    <property type="protein sequence ID" value="TWI96244.1"/>
    <property type="molecule type" value="Genomic_DNA"/>
</dbReference>